<dbReference type="EnsemblMetazoa" id="tetur18g00510.1">
    <property type="protein sequence ID" value="tetur18g00510.1"/>
    <property type="gene ID" value="tetur18g00510"/>
</dbReference>
<reference evidence="3" key="1">
    <citation type="submission" date="2011-08" db="EMBL/GenBank/DDBJ databases">
        <authorList>
            <person name="Rombauts S."/>
        </authorList>
    </citation>
    <scope>NUCLEOTIDE SEQUENCE</scope>
    <source>
        <strain evidence="3">London</strain>
    </source>
</reference>
<feature type="region of interest" description="Disordered" evidence="1">
    <location>
        <begin position="1"/>
        <end position="35"/>
    </location>
</feature>
<sequence length="62" mass="6438">MAKVWTSGPGFGLSASTGARTTSTGSSGASASGRAAVKAVDRLKLSIFVNKFREKICNINFE</sequence>
<accession>T1KQM9</accession>
<name>T1KQM9_TETUR</name>
<dbReference type="EMBL" id="CAEY01000378">
    <property type="status" value="NOT_ANNOTATED_CDS"/>
    <property type="molecule type" value="Genomic_DNA"/>
</dbReference>
<organism evidence="2 3">
    <name type="scientific">Tetranychus urticae</name>
    <name type="common">Two-spotted spider mite</name>
    <dbReference type="NCBI Taxonomy" id="32264"/>
    <lineage>
        <taxon>Eukaryota</taxon>
        <taxon>Metazoa</taxon>
        <taxon>Ecdysozoa</taxon>
        <taxon>Arthropoda</taxon>
        <taxon>Chelicerata</taxon>
        <taxon>Arachnida</taxon>
        <taxon>Acari</taxon>
        <taxon>Acariformes</taxon>
        <taxon>Trombidiformes</taxon>
        <taxon>Prostigmata</taxon>
        <taxon>Eleutherengona</taxon>
        <taxon>Raphignathae</taxon>
        <taxon>Tetranychoidea</taxon>
        <taxon>Tetranychidae</taxon>
        <taxon>Tetranychus</taxon>
    </lineage>
</organism>
<evidence type="ECO:0000313" key="3">
    <source>
        <dbReference type="Proteomes" id="UP000015104"/>
    </source>
</evidence>
<proteinExistence type="predicted"/>
<keyword evidence="3" id="KW-1185">Reference proteome</keyword>
<dbReference type="AlphaFoldDB" id="T1KQM9"/>
<feature type="compositionally biased region" description="Low complexity" evidence="1">
    <location>
        <begin position="14"/>
        <end position="35"/>
    </location>
</feature>
<evidence type="ECO:0000313" key="2">
    <source>
        <dbReference type="EnsemblMetazoa" id="tetur18g00510.1"/>
    </source>
</evidence>
<dbReference type="HOGENOM" id="CLU_2906966_0_0_1"/>
<evidence type="ECO:0000256" key="1">
    <source>
        <dbReference type="SAM" id="MobiDB-lite"/>
    </source>
</evidence>
<dbReference type="Proteomes" id="UP000015104">
    <property type="component" value="Unassembled WGS sequence"/>
</dbReference>
<protein>
    <submittedName>
        <fullName evidence="2">Uncharacterized protein</fullName>
    </submittedName>
</protein>
<reference evidence="2" key="2">
    <citation type="submission" date="2015-06" db="UniProtKB">
        <authorList>
            <consortium name="EnsemblMetazoa"/>
        </authorList>
    </citation>
    <scope>IDENTIFICATION</scope>
</reference>